<feature type="region of interest" description="Disordered" evidence="8">
    <location>
        <begin position="432"/>
        <end position="457"/>
    </location>
</feature>
<dbReference type="GO" id="GO:0035046">
    <property type="term" value="P:pronuclear migration"/>
    <property type="evidence" value="ECO:0007669"/>
    <property type="project" value="EnsemblMetazoa"/>
</dbReference>
<evidence type="ECO:0000256" key="2">
    <source>
        <dbReference type="ARBA" id="ARBA00009423"/>
    </source>
</evidence>
<evidence type="ECO:0000256" key="3">
    <source>
        <dbReference type="ARBA" id="ARBA00022490"/>
    </source>
</evidence>
<feature type="region of interest" description="Disordered" evidence="8">
    <location>
        <begin position="356"/>
        <end position="386"/>
    </location>
</feature>
<dbReference type="eggNOG" id="ENOG502QQ1G">
    <property type="taxonomic scope" value="Eukaryota"/>
</dbReference>
<keyword evidence="3" id="KW-0963">Cytoplasm</keyword>
<feature type="region of interest" description="Disordered" evidence="8">
    <location>
        <begin position="879"/>
        <end position="899"/>
    </location>
</feature>
<feature type="compositionally biased region" description="Basic and acidic residues" evidence="8">
    <location>
        <begin position="447"/>
        <end position="457"/>
    </location>
</feature>
<evidence type="ECO:0000259" key="9">
    <source>
        <dbReference type="Pfam" id="PF05010"/>
    </source>
</evidence>
<dbReference type="KEGG" id="dwi:6650633"/>
<evidence type="ECO:0000256" key="4">
    <source>
        <dbReference type="ARBA" id="ARBA00022553"/>
    </source>
</evidence>
<dbReference type="OrthoDB" id="10255048at2759"/>
<evidence type="ECO:0000256" key="1">
    <source>
        <dbReference type="ARBA" id="ARBA00004245"/>
    </source>
</evidence>
<dbReference type="PANTHER" id="PTHR13924:SF10">
    <property type="entry name" value="TRANSFORMING ACIDIC COILED-COIL PROTEIN, ISOFORM K"/>
    <property type="match status" value="1"/>
</dbReference>
<organism evidence="10 11">
    <name type="scientific">Drosophila willistoni</name>
    <name type="common">Fruit fly</name>
    <dbReference type="NCBI Taxonomy" id="7260"/>
    <lineage>
        <taxon>Eukaryota</taxon>
        <taxon>Metazoa</taxon>
        <taxon>Ecdysozoa</taxon>
        <taxon>Arthropoda</taxon>
        <taxon>Hexapoda</taxon>
        <taxon>Insecta</taxon>
        <taxon>Pterygota</taxon>
        <taxon>Neoptera</taxon>
        <taxon>Endopterygota</taxon>
        <taxon>Diptera</taxon>
        <taxon>Brachycera</taxon>
        <taxon>Muscomorpha</taxon>
        <taxon>Ephydroidea</taxon>
        <taxon>Drosophilidae</taxon>
        <taxon>Drosophila</taxon>
        <taxon>Sophophora</taxon>
    </lineage>
</organism>
<feature type="region of interest" description="Disordered" evidence="8">
    <location>
        <begin position="554"/>
        <end position="588"/>
    </location>
</feature>
<reference evidence="10 11" key="1">
    <citation type="journal article" date="2007" name="Nature">
        <title>Evolution of genes and genomes on the Drosophila phylogeny.</title>
        <authorList>
            <consortium name="Drosophila 12 Genomes Consortium"/>
            <person name="Clark A.G."/>
            <person name="Eisen M.B."/>
            <person name="Smith D.R."/>
            <person name="Bergman C.M."/>
            <person name="Oliver B."/>
            <person name="Markow T.A."/>
            <person name="Kaufman T.C."/>
            <person name="Kellis M."/>
            <person name="Gelbart W."/>
            <person name="Iyer V.N."/>
            <person name="Pollard D.A."/>
            <person name="Sackton T.B."/>
            <person name="Larracuente A.M."/>
            <person name="Singh N.D."/>
            <person name="Abad J.P."/>
            <person name="Abt D.N."/>
            <person name="Adryan B."/>
            <person name="Aguade M."/>
            <person name="Akashi H."/>
            <person name="Anderson W.W."/>
            <person name="Aquadro C.F."/>
            <person name="Ardell D.H."/>
            <person name="Arguello R."/>
            <person name="Artieri C.G."/>
            <person name="Barbash D.A."/>
            <person name="Barker D."/>
            <person name="Barsanti P."/>
            <person name="Batterham P."/>
            <person name="Batzoglou S."/>
            <person name="Begun D."/>
            <person name="Bhutkar A."/>
            <person name="Blanco E."/>
            <person name="Bosak S.A."/>
            <person name="Bradley R.K."/>
            <person name="Brand A.D."/>
            <person name="Brent M.R."/>
            <person name="Brooks A.N."/>
            <person name="Brown R.H."/>
            <person name="Butlin R.K."/>
            <person name="Caggese C."/>
            <person name="Calvi B.R."/>
            <person name="Bernardo de Carvalho A."/>
            <person name="Caspi A."/>
            <person name="Castrezana S."/>
            <person name="Celniker S.E."/>
            <person name="Chang J.L."/>
            <person name="Chapple C."/>
            <person name="Chatterji S."/>
            <person name="Chinwalla A."/>
            <person name="Civetta A."/>
            <person name="Clifton S.W."/>
            <person name="Comeron J.M."/>
            <person name="Costello J.C."/>
            <person name="Coyne J.A."/>
            <person name="Daub J."/>
            <person name="David R.G."/>
            <person name="Delcher A.L."/>
            <person name="Delehaunty K."/>
            <person name="Do C.B."/>
            <person name="Ebling H."/>
            <person name="Edwards K."/>
            <person name="Eickbush T."/>
            <person name="Evans J.D."/>
            <person name="Filipski A."/>
            <person name="Findeiss S."/>
            <person name="Freyhult E."/>
            <person name="Fulton L."/>
            <person name="Fulton R."/>
            <person name="Garcia A.C."/>
            <person name="Gardiner A."/>
            <person name="Garfield D.A."/>
            <person name="Garvin B.E."/>
            <person name="Gibson G."/>
            <person name="Gilbert D."/>
            <person name="Gnerre S."/>
            <person name="Godfrey J."/>
            <person name="Good R."/>
            <person name="Gotea V."/>
            <person name="Gravely B."/>
            <person name="Greenberg A.J."/>
            <person name="Griffiths-Jones S."/>
            <person name="Gross S."/>
            <person name="Guigo R."/>
            <person name="Gustafson E.A."/>
            <person name="Haerty W."/>
            <person name="Hahn M.W."/>
            <person name="Halligan D.L."/>
            <person name="Halpern A.L."/>
            <person name="Halter G.M."/>
            <person name="Han M.V."/>
            <person name="Heger A."/>
            <person name="Hillier L."/>
            <person name="Hinrichs A.S."/>
            <person name="Holmes I."/>
            <person name="Hoskins R.A."/>
            <person name="Hubisz M.J."/>
            <person name="Hultmark D."/>
            <person name="Huntley M.A."/>
            <person name="Jaffe D.B."/>
            <person name="Jagadeeshan S."/>
            <person name="Jeck W.R."/>
            <person name="Johnson J."/>
            <person name="Jones C.D."/>
            <person name="Jordan W.C."/>
            <person name="Karpen G.H."/>
            <person name="Kataoka E."/>
            <person name="Keightley P.D."/>
            <person name="Kheradpour P."/>
            <person name="Kirkness E.F."/>
            <person name="Koerich L.B."/>
            <person name="Kristiansen K."/>
            <person name="Kudrna D."/>
            <person name="Kulathinal R.J."/>
            <person name="Kumar S."/>
            <person name="Kwok R."/>
            <person name="Lander E."/>
            <person name="Langley C.H."/>
            <person name="Lapoint R."/>
            <person name="Lazzaro B.P."/>
            <person name="Lee S.J."/>
            <person name="Levesque L."/>
            <person name="Li R."/>
            <person name="Lin C.F."/>
            <person name="Lin M.F."/>
            <person name="Lindblad-Toh K."/>
            <person name="Llopart A."/>
            <person name="Long M."/>
            <person name="Low L."/>
            <person name="Lozovsky E."/>
            <person name="Lu J."/>
            <person name="Luo M."/>
            <person name="Machado C.A."/>
            <person name="Makalowski W."/>
            <person name="Marzo M."/>
            <person name="Matsuda M."/>
            <person name="Matzkin L."/>
            <person name="McAllister B."/>
            <person name="McBride C.S."/>
            <person name="McKernan B."/>
            <person name="McKernan K."/>
            <person name="Mendez-Lago M."/>
            <person name="Minx P."/>
            <person name="Mollenhauer M.U."/>
            <person name="Montooth K."/>
            <person name="Mount S.M."/>
            <person name="Mu X."/>
            <person name="Myers E."/>
            <person name="Negre B."/>
            <person name="Newfeld S."/>
            <person name="Nielsen R."/>
            <person name="Noor M.A."/>
            <person name="O'Grady P."/>
            <person name="Pachter L."/>
            <person name="Papaceit M."/>
            <person name="Parisi M.J."/>
            <person name="Parisi M."/>
            <person name="Parts L."/>
            <person name="Pedersen J.S."/>
            <person name="Pesole G."/>
            <person name="Phillippy A.M."/>
            <person name="Ponting C.P."/>
            <person name="Pop M."/>
            <person name="Porcelli D."/>
            <person name="Powell J.R."/>
            <person name="Prohaska S."/>
            <person name="Pruitt K."/>
            <person name="Puig M."/>
            <person name="Quesneville H."/>
            <person name="Ram K.R."/>
            <person name="Rand D."/>
            <person name="Rasmussen M.D."/>
            <person name="Reed L.K."/>
            <person name="Reenan R."/>
            <person name="Reily A."/>
            <person name="Remington K.A."/>
            <person name="Rieger T.T."/>
            <person name="Ritchie M.G."/>
            <person name="Robin C."/>
            <person name="Rogers Y.H."/>
            <person name="Rohde C."/>
            <person name="Rozas J."/>
            <person name="Rubenfield M.J."/>
            <person name="Ruiz A."/>
            <person name="Russo S."/>
            <person name="Salzberg S.L."/>
            <person name="Sanchez-Gracia A."/>
            <person name="Saranga D.J."/>
            <person name="Sato H."/>
            <person name="Schaeffer S.W."/>
            <person name="Schatz M.C."/>
            <person name="Schlenke T."/>
            <person name="Schwartz R."/>
            <person name="Segarra C."/>
            <person name="Singh R.S."/>
            <person name="Sirot L."/>
            <person name="Sirota M."/>
            <person name="Sisneros N.B."/>
            <person name="Smith C.D."/>
            <person name="Smith T.F."/>
            <person name="Spieth J."/>
            <person name="Stage D.E."/>
            <person name="Stark A."/>
            <person name="Stephan W."/>
            <person name="Strausberg R.L."/>
            <person name="Strempel S."/>
            <person name="Sturgill D."/>
            <person name="Sutton G."/>
            <person name="Sutton G.G."/>
            <person name="Tao W."/>
            <person name="Teichmann S."/>
            <person name="Tobari Y.N."/>
            <person name="Tomimura Y."/>
            <person name="Tsolas J.M."/>
            <person name="Valente V.L."/>
            <person name="Venter E."/>
            <person name="Venter J.C."/>
            <person name="Vicario S."/>
            <person name="Vieira F.G."/>
            <person name="Vilella A.J."/>
            <person name="Villasante A."/>
            <person name="Walenz B."/>
            <person name="Wang J."/>
            <person name="Wasserman M."/>
            <person name="Watts T."/>
            <person name="Wilson D."/>
            <person name="Wilson R.K."/>
            <person name="Wing R.A."/>
            <person name="Wolfner M.F."/>
            <person name="Wong A."/>
            <person name="Wong G.K."/>
            <person name="Wu C.I."/>
            <person name="Wu G."/>
            <person name="Yamamoto D."/>
            <person name="Yang H.P."/>
            <person name="Yang S.P."/>
            <person name="Yorke J.A."/>
            <person name="Yoshida K."/>
            <person name="Zdobnov E."/>
            <person name="Zhang P."/>
            <person name="Zhang Y."/>
            <person name="Zimin A.V."/>
            <person name="Baldwin J."/>
            <person name="Abdouelleil A."/>
            <person name="Abdulkadir J."/>
            <person name="Abebe A."/>
            <person name="Abera B."/>
            <person name="Abreu J."/>
            <person name="Acer S.C."/>
            <person name="Aftuck L."/>
            <person name="Alexander A."/>
            <person name="An P."/>
            <person name="Anderson E."/>
            <person name="Anderson S."/>
            <person name="Arachi H."/>
            <person name="Azer M."/>
            <person name="Bachantsang P."/>
            <person name="Barry A."/>
            <person name="Bayul T."/>
            <person name="Berlin A."/>
            <person name="Bessette D."/>
            <person name="Bloom T."/>
            <person name="Blye J."/>
            <person name="Boguslavskiy L."/>
            <person name="Bonnet C."/>
            <person name="Boukhgalter B."/>
            <person name="Bourzgui I."/>
            <person name="Brown A."/>
            <person name="Cahill P."/>
            <person name="Channer S."/>
            <person name="Cheshatsang Y."/>
            <person name="Chuda L."/>
            <person name="Citroen M."/>
            <person name="Collymore A."/>
            <person name="Cooke P."/>
            <person name="Costello M."/>
            <person name="D'Aco K."/>
            <person name="Daza R."/>
            <person name="De Haan G."/>
            <person name="DeGray S."/>
            <person name="DeMaso C."/>
            <person name="Dhargay N."/>
            <person name="Dooley K."/>
            <person name="Dooley E."/>
            <person name="Doricent M."/>
            <person name="Dorje P."/>
            <person name="Dorjee K."/>
            <person name="Dupes A."/>
            <person name="Elong R."/>
            <person name="Falk J."/>
            <person name="Farina A."/>
            <person name="Faro S."/>
            <person name="Ferguson D."/>
            <person name="Fisher S."/>
            <person name="Foley C.D."/>
            <person name="Franke A."/>
            <person name="Friedrich D."/>
            <person name="Gadbois L."/>
            <person name="Gearin G."/>
            <person name="Gearin C.R."/>
            <person name="Giannoukos G."/>
            <person name="Goode T."/>
            <person name="Graham J."/>
            <person name="Grandbois E."/>
            <person name="Grewal S."/>
            <person name="Gyaltsen K."/>
            <person name="Hafez N."/>
            <person name="Hagos B."/>
            <person name="Hall J."/>
            <person name="Henson C."/>
            <person name="Hollinger A."/>
            <person name="Honan T."/>
            <person name="Huard M.D."/>
            <person name="Hughes L."/>
            <person name="Hurhula B."/>
            <person name="Husby M.E."/>
            <person name="Kamat A."/>
            <person name="Kanga B."/>
            <person name="Kashin S."/>
            <person name="Khazanovich D."/>
            <person name="Kisner P."/>
            <person name="Lance K."/>
            <person name="Lara M."/>
            <person name="Lee W."/>
            <person name="Lennon N."/>
            <person name="Letendre F."/>
            <person name="LeVine R."/>
            <person name="Lipovsky A."/>
            <person name="Liu X."/>
            <person name="Liu J."/>
            <person name="Liu S."/>
            <person name="Lokyitsang T."/>
            <person name="Lokyitsang Y."/>
            <person name="Lubonja R."/>
            <person name="Lui A."/>
            <person name="MacDonald P."/>
            <person name="Magnisalis V."/>
            <person name="Maru K."/>
            <person name="Matthews C."/>
            <person name="McCusker W."/>
            <person name="McDonough S."/>
            <person name="Mehta T."/>
            <person name="Meldrim J."/>
            <person name="Meneus L."/>
            <person name="Mihai O."/>
            <person name="Mihalev A."/>
            <person name="Mihova T."/>
            <person name="Mittelman R."/>
            <person name="Mlenga V."/>
            <person name="Montmayeur A."/>
            <person name="Mulrain L."/>
            <person name="Navidi A."/>
            <person name="Naylor J."/>
            <person name="Negash T."/>
            <person name="Nguyen T."/>
            <person name="Nguyen N."/>
            <person name="Nicol R."/>
            <person name="Norbu C."/>
            <person name="Norbu N."/>
            <person name="Novod N."/>
            <person name="O'Neill B."/>
            <person name="Osman S."/>
            <person name="Markiewicz E."/>
            <person name="Oyono O.L."/>
            <person name="Patti C."/>
            <person name="Phunkhang P."/>
            <person name="Pierre F."/>
            <person name="Priest M."/>
            <person name="Raghuraman S."/>
            <person name="Rege F."/>
            <person name="Reyes R."/>
            <person name="Rise C."/>
            <person name="Rogov P."/>
            <person name="Ross K."/>
            <person name="Ryan E."/>
            <person name="Settipalli S."/>
            <person name="Shea T."/>
            <person name="Sherpa N."/>
            <person name="Shi L."/>
            <person name="Shih D."/>
            <person name="Sparrow T."/>
            <person name="Spaulding J."/>
            <person name="Stalker J."/>
            <person name="Stange-Thomann N."/>
            <person name="Stavropoulos S."/>
            <person name="Stone C."/>
            <person name="Strader C."/>
            <person name="Tesfaye S."/>
            <person name="Thomson T."/>
            <person name="Thoulutsang Y."/>
            <person name="Thoulutsang D."/>
            <person name="Topham K."/>
            <person name="Topping I."/>
            <person name="Tsamla T."/>
            <person name="Vassiliev H."/>
            <person name="Vo A."/>
            <person name="Wangchuk T."/>
            <person name="Wangdi T."/>
            <person name="Weiand M."/>
            <person name="Wilkinson J."/>
            <person name="Wilson A."/>
            <person name="Yadav S."/>
            <person name="Young G."/>
            <person name="Yu Q."/>
            <person name="Zembek L."/>
            <person name="Zhong D."/>
            <person name="Zimmer A."/>
            <person name="Zwirko Z."/>
            <person name="Jaffe D.B."/>
            <person name="Alvarez P."/>
            <person name="Brockman W."/>
            <person name="Butler J."/>
            <person name="Chin C."/>
            <person name="Gnerre S."/>
            <person name="Grabherr M."/>
            <person name="Kleber M."/>
            <person name="Mauceli E."/>
            <person name="MacCallum I."/>
        </authorList>
    </citation>
    <scope>NUCLEOTIDE SEQUENCE [LARGE SCALE GENOMIC DNA]</scope>
    <source>
        <strain evidence="11">Tucson 14030-0811.24</strain>
    </source>
</reference>
<feature type="compositionally biased region" description="Polar residues" evidence="8">
    <location>
        <begin position="372"/>
        <end position="381"/>
    </location>
</feature>
<evidence type="ECO:0000256" key="8">
    <source>
        <dbReference type="SAM" id="MobiDB-lite"/>
    </source>
</evidence>
<dbReference type="InterPro" id="IPR039915">
    <property type="entry name" value="TACC"/>
</dbReference>
<evidence type="ECO:0000313" key="11">
    <source>
        <dbReference type="Proteomes" id="UP000007798"/>
    </source>
</evidence>
<dbReference type="EMBL" id="CH964272">
    <property type="protein sequence ID" value="EDW85028.2"/>
    <property type="molecule type" value="Genomic_DNA"/>
</dbReference>
<comment type="similarity">
    <text evidence="2">Belongs to the TACC family.</text>
</comment>
<feature type="domain" description="Transforming acidic coiled-coil-containing protein C-terminal" evidence="9">
    <location>
        <begin position="1156"/>
        <end position="1357"/>
    </location>
</feature>
<feature type="compositionally biased region" description="Basic and acidic residues" evidence="8">
    <location>
        <begin position="795"/>
        <end position="804"/>
    </location>
</feature>
<dbReference type="InParanoid" id="B4NJR6"/>
<feature type="region of interest" description="Disordered" evidence="8">
    <location>
        <begin position="760"/>
        <end position="852"/>
    </location>
</feature>
<dbReference type="GO" id="GO:0000922">
    <property type="term" value="C:spindle pole"/>
    <property type="evidence" value="ECO:0007669"/>
    <property type="project" value="EnsemblMetazoa"/>
</dbReference>
<proteinExistence type="inferred from homology"/>
<dbReference type="PANTHER" id="PTHR13924">
    <property type="entry name" value="TRANSFORMING ACIDIC COILED-COIL CONTAINING PROTEIN 1/2"/>
    <property type="match status" value="1"/>
</dbReference>
<feature type="compositionally biased region" description="Low complexity" evidence="8">
    <location>
        <begin position="554"/>
        <end position="568"/>
    </location>
</feature>
<dbReference type="GO" id="GO:0007279">
    <property type="term" value="P:pole cell formation"/>
    <property type="evidence" value="ECO:0007669"/>
    <property type="project" value="EnsemblMetazoa"/>
</dbReference>
<feature type="coiled-coil region" evidence="7">
    <location>
        <begin position="1152"/>
        <end position="1232"/>
    </location>
</feature>
<evidence type="ECO:0000256" key="7">
    <source>
        <dbReference type="SAM" id="Coils"/>
    </source>
</evidence>
<dbReference type="STRING" id="7260.B4NJR6"/>
<keyword evidence="11" id="KW-1185">Reference proteome</keyword>
<sequence>MDLFSKIIKRPLSLAAITTNDDGNSSSTAAGTDVSAATAANLVTTGHPLHLGDRSPLLSLRDLLDSAAQDINQLEDQHNNLIAMPQQSAASSPSPPSTSSDSIQKLLSAIHVNLNQVSAHEMEHLQAMSAELSPLAAIKASPKPTMEQPQQKIAALDPLKLGDPSSMIVVPPSPRGVAGGGLPEFDESQIPELPPFSADMMMAVSGASAVTSLNSTAHDYNSDSDVFVECLSLTSDKRYSNDPAELEAYTSAINEVLLDEQQNAMQQIDTPSGGNANPADCSYEPMDVDELNATMEILKDVMAPEDHQLLKEQFMSDVIEKAQLLLSNDPLGETDQTPEDPLKLLNEDHYNDELEASPLTSSDLLDNDKTQTQEVETNETFGGQEELTAHELESSALKEKHQADESQLAAHELESSALKEMHQADEQQLNITSDPLGEVPQAPEKQTSQKEEDNIDDIKTKVLDLPENDVDTQNIEIEKIYVQPVENIPLSPPIPTHRAKTAEELNFLALKELPEDEGSQEKIQKADNEPKVIPIAFVTPTCMTTMPIGPQTTNNPTFPTSPRSPTFPVQDPAEPPSHFPHSPHAPAETEEMPYLEQAVVQPSSDRPLSGVIAKMPVSINIIQSSPEEKENKLDINETLPMDEVTSPLPVFNGNSTFSSGNENEVSASPTVKTAVAAAPLQPTATFSVSLDDVKNESRRTFTANTSPSMDTAVAAAPLQPTDTFSVPLDDVKNESRRTFTANTGPSMETAVTAAPLQPTDTFSVSLNDDKSESRRTYNVNNFQEEKQQQLPRRTFFVEDNRQIEENPPVLEQPSVSEKNTRKTFNLESKALEQKSPISTPHEATEEDDFEPMDVDVSMRSAETPALTRTPSVPICNVQSAPESPPFVSTSPPIPTHQTQQLKRVPIHGNTTIVLDEQQLSAKEQATLSASDEKDDVFVEHFGAISPLSDDMFKTPQYTSNNFAKIQFKEPAPTRTTNRDSRGNIAYAERAVTGERPISDAEFQDGASCNNLIFNSSDFDYLYTKGNNNAPVDRSSLLLKFDPLLGTPVPVNSLQQQELALSNLLGGNNNNNNNNNRALSPTLEEHESSGSNQSFAIETSAKSIVKELEFKPPVDRTKKHAKMSVDVIDNDCNKTFDNSNLNTEDKANNYHNMEELDKKLKNDVTRSEDIEKKLKDAEQREEALIKRITEKDKMNSKLNGVIEAYEKAIAELISEKEQLVQDYDRQLQEVQTDRDANYHHLTSLETTFSDLHVKYEKSKEMTLHLRQVEETLLAEKKQTAENLQLQEQRYEKMKSHAMQQLEIANKKLDSCNRERADEVKKLKALLKKEEVSRVSTAEQLQQKSRENADLLKICEELIYGKGQGGSS</sequence>
<dbReference type="InterPro" id="IPR007707">
    <property type="entry name" value="TACC_C"/>
</dbReference>
<dbReference type="FunCoup" id="B4NJR6">
    <property type="interactions" value="8"/>
</dbReference>
<evidence type="ECO:0000313" key="10">
    <source>
        <dbReference type="EMBL" id="EDW85028.2"/>
    </source>
</evidence>
<protein>
    <recommendedName>
        <fullName evidence="9">Transforming acidic coiled-coil-containing protein C-terminal domain-containing protein</fullName>
    </recommendedName>
</protein>
<dbReference type="GO" id="GO:0000235">
    <property type="term" value="C:astral microtubule"/>
    <property type="evidence" value="ECO:0007669"/>
    <property type="project" value="EnsemblMetazoa"/>
</dbReference>
<keyword evidence="4" id="KW-0597">Phosphoprotein</keyword>
<evidence type="ECO:0000256" key="5">
    <source>
        <dbReference type="ARBA" id="ARBA00023054"/>
    </source>
</evidence>
<name>B4NJR6_DROWI</name>
<dbReference type="Proteomes" id="UP000007798">
    <property type="component" value="Unassembled WGS sequence"/>
</dbReference>
<dbReference type="GO" id="GO:0005813">
    <property type="term" value="C:centrosome"/>
    <property type="evidence" value="ECO:0007669"/>
    <property type="project" value="EnsemblMetazoa"/>
</dbReference>
<dbReference type="FunFam" id="1.20.5.1700:FF:000001">
    <property type="entry name" value="Transforming acidic coiled-coil-containing protein 1 isoform 2"/>
    <property type="match status" value="1"/>
</dbReference>
<dbReference type="Pfam" id="PF05010">
    <property type="entry name" value="TACC_C"/>
    <property type="match status" value="1"/>
</dbReference>
<evidence type="ECO:0000256" key="6">
    <source>
        <dbReference type="ARBA" id="ARBA00023212"/>
    </source>
</evidence>
<feature type="coiled-coil region" evidence="7">
    <location>
        <begin position="57"/>
        <end position="84"/>
    </location>
</feature>
<dbReference type="Gene3D" id="1.20.5.1700">
    <property type="match status" value="1"/>
</dbReference>
<feature type="coiled-coil region" evidence="7">
    <location>
        <begin position="1265"/>
        <end position="1313"/>
    </location>
</feature>
<feature type="compositionally biased region" description="Low complexity" evidence="8">
    <location>
        <begin position="1064"/>
        <end position="1075"/>
    </location>
</feature>
<dbReference type="GO" id="GO:0008104">
    <property type="term" value="P:intracellular protein localization"/>
    <property type="evidence" value="ECO:0007669"/>
    <property type="project" value="EnsemblMetazoa"/>
</dbReference>
<dbReference type="GO" id="GO:0007052">
    <property type="term" value="P:mitotic spindle organization"/>
    <property type="evidence" value="ECO:0007669"/>
    <property type="project" value="InterPro"/>
</dbReference>
<dbReference type="SMR" id="B4NJR6"/>
<gene>
    <name evidence="10" type="primary">Dwil\GK14428</name>
    <name evidence="10" type="ORF">Dwil_GK14428</name>
</gene>
<keyword evidence="6" id="KW-0206">Cytoskeleton</keyword>
<comment type="subcellular location">
    <subcellularLocation>
        <location evidence="1">Cytoplasm</location>
        <location evidence="1">Cytoskeleton</location>
    </subcellularLocation>
</comment>
<dbReference type="HOGENOM" id="CLU_268877_0_0_1"/>
<keyword evidence="5 7" id="KW-0175">Coiled coil</keyword>
<feature type="compositionally biased region" description="Polar residues" evidence="8">
    <location>
        <begin position="813"/>
        <end position="826"/>
    </location>
</feature>
<feature type="region of interest" description="Disordered" evidence="8">
    <location>
        <begin position="1064"/>
        <end position="1087"/>
    </location>
</feature>
<accession>B4NJR6</accession>